<evidence type="ECO:0000313" key="1">
    <source>
        <dbReference type="EMBL" id="GGF23050.1"/>
    </source>
</evidence>
<evidence type="ECO:0000313" key="2">
    <source>
        <dbReference type="Proteomes" id="UP000598775"/>
    </source>
</evidence>
<dbReference type="AlphaFoldDB" id="A0A917B4H3"/>
<organism evidence="1 2">
    <name type="scientific">Subtercola lobariae</name>
    <dbReference type="NCBI Taxonomy" id="1588641"/>
    <lineage>
        <taxon>Bacteria</taxon>
        <taxon>Bacillati</taxon>
        <taxon>Actinomycetota</taxon>
        <taxon>Actinomycetes</taxon>
        <taxon>Micrococcales</taxon>
        <taxon>Microbacteriaceae</taxon>
        <taxon>Subtercola</taxon>
    </lineage>
</organism>
<dbReference type="EMBL" id="BMGP01000002">
    <property type="protein sequence ID" value="GGF23050.1"/>
    <property type="molecule type" value="Genomic_DNA"/>
</dbReference>
<accession>A0A917B4H3</accession>
<name>A0A917B4H3_9MICO</name>
<reference evidence="1 2" key="1">
    <citation type="journal article" date="2014" name="Int. J. Syst. Evol. Microbiol.">
        <title>Complete genome sequence of Corynebacterium casei LMG S-19264T (=DSM 44701T), isolated from a smear-ripened cheese.</title>
        <authorList>
            <consortium name="US DOE Joint Genome Institute (JGI-PGF)"/>
            <person name="Walter F."/>
            <person name="Albersmeier A."/>
            <person name="Kalinowski J."/>
            <person name="Ruckert C."/>
        </authorList>
    </citation>
    <scope>NUCLEOTIDE SEQUENCE [LARGE SCALE GENOMIC DNA]</scope>
    <source>
        <strain evidence="1 2">CGMCC 1.12976</strain>
    </source>
</reference>
<gene>
    <name evidence="1" type="ORF">GCM10011399_15830</name>
</gene>
<keyword evidence="2" id="KW-1185">Reference proteome</keyword>
<comment type="caution">
    <text evidence="1">The sequence shown here is derived from an EMBL/GenBank/DDBJ whole genome shotgun (WGS) entry which is preliminary data.</text>
</comment>
<sequence>MFWYHTSTHANWPDRAFDPTAGFSDTTRQRFNEVGTDGRGLERWAERQKTKALHLGTYEAAVENMFRRITDQADSNDQFYLYRVRLTADAVIEPGVHPEPTNFVGDVQLAEISSPGADIFRYVNTHEDPSSVSLAVTVWAIQAVQGIAIPLDVDAADPWVKAATARLVVAASQPTPEPRTALERMRRRMPSVLSVEAGKLEEEIAETLLFWIRERFAADSDADALTTDPSLFSSKLLGLARLVSDSQAAHTALDAAPWRQL</sequence>
<proteinExistence type="predicted"/>
<dbReference type="Proteomes" id="UP000598775">
    <property type="component" value="Unassembled WGS sequence"/>
</dbReference>
<protein>
    <submittedName>
        <fullName evidence="1">Uncharacterized protein</fullName>
    </submittedName>
</protein>